<feature type="transmembrane region" description="Helical" evidence="7">
    <location>
        <begin position="164"/>
        <end position="181"/>
    </location>
</feature>
<dbReference type="InterPro" id="IPR052954">
    <property type="entry name" value="GPCR-Ligand_Int"/>
</dbReference>
<proteinExistence type="inferred from homology"/>
<dbReference type="InterPro" id="IPR000276">
    <property type="entry name" value="GPCR_Rhodpsn"/>
</dbReference>
<comment type="subcellular location">
    <subcellularLocation>
        <location evidence="1">Membrane</location>
    </subcellularLocation>
</comment>
<dbReference type="Pfam" id="PF00001">
    <property type="entry name" value="7tm_1"/>
    <property type="match status" value="1"/>
</dbReference>
<dbReference type="PANTHER" id="PTHR46641">
    <property type="entry name" value="FMRFAMIDE RECEPTOR-RELATED"/>
    <property type="match status" value="1"/>
</dbReference>
<name>A0A6P3XNU7_DINQU</name>
<organism evidence="9 10">
    <name type="scientific">Dinoponera quadriceps</name>
    <name type="common">South American ant</name>
    <dbReference type="NCBI Taxonomy" id="609295"/>
    <lineage>
        <taxon>Eukaryota</taxon>
        <taxon>Metazoa</taxon>
        <taxon>Ecdysozoa</taxon>
        <taxon>Arthropoda</taxon>
        <taxon>Hexapoda</taxon>
        <taxon>Insecta</taxon>
        <taxon>Pterygota</taxon>
        <taxon>Neoptera</taxon>
        <taxon>Endopterygota</taxon>
        <taxon>Hymenoptera</taxon>
        <taxon>Apocrita</taxon>
        <taxon>Aculeata</taxon>
        <taxon>Formicoidea</taxon>
        <taxon>Formicidae</taxon>
        <taxon>Ponerinae</taxon>
        <taxon>Ponerini</taxon>
        <taxon>Dinoponera</taxon>
    </lineage>
</organism>
<feature type="compositionally biased region" description="Low complexity" evidence="6">
    <location>
        <begin position="382"/>
        <end position="400"/>
    </location>
</feature>
<dbReference type="RefSeq" id="XP_014479664.1">
    <property type="nucleotide sequence ID" value="XM_014624178.1"/>
</dbReference>
<keyword evidence="9" id="KW-1185">Reference proteome</keyword>
<dbReference type="RefSeq" id="XP_014479665.1">
    <property type="nucleotide sequence ID" value="XM_014624179.1"/>
</dbReference>
<evidence type="ECO:0000256" key="7">
    <source>
        <dbReference type="SAM" id="Phobius"/>
    </source>
</evidence>
<feature type="transmembrane region" description="Helical" evidence="7">
    <location>
        <begin position="218"/>
        <end position="243"/>
    </location>
</feature>
<dbReference type="PRINTS" id="PR00237">
    <property type="entry name" value="GPCRRHODOPSN"/>
</dbReference>
<evidence type="ECO:0000256" key="3">
    <source>
        <dbReference type="ARBA" id="ARBA00022692"/>
    </source>
</evidence>
<dbReference type="CDD" id="cd14978">
    <property type="entry name" value="7tmA_FMRFamide_R-like"/>
    <property type="match status" value="1"/>
</dbReference>
<evidence type="ECO:0000256" key="6">
    <source>
        <dbReference type="SAM" id="MobiDB-lite"/>
    </source>
</evidence>
<reference evidence="10 11" key="1">
    <citation type="submission" date="2025-04" db="UniProtKB">
        <authorList>
            <consortium name="RefSeq"/>
        </authorList>
    </citation>
    <scope>IDENTIFICATION</scope>
</reference>
<feature type="compositionally biased region" description="Low complexity" evidence="6">
    <location>
        <begin position="427"/>
        <end position="437"/>
    </location>
</feature>
<keyword evidence="3 7" id="KW-0812">Transmembrane</keyword>
<feature type="transmembrane region" description="Helical" evidence="7">
    <location>
        <begin position="77"/>
        <end position="102"/>
    </location>
</feature>
<gene>
    <name evidence="10 11" type="primary">LOC106746970</name>
</gene>
<comment type="similarity">
    <text evidence="2">Belongs to the G-protein coupled receptor 1 family.</text>
</comment>
<dbReference type="Gene3D" id="1.20.1070.10">
    <property type="entry name" value="Rhodopsin 7-helix transmembrane proteins"/>
    <property type="match status" value="1"/>
</dbReference>
<feature type="region of interest" description="Disordered" evidence="6">
    <location>
        <begin position="382"/>
        <end position="452"/>
    </location>
</feature>
<evidence type="ECO:0000256" key="1">
    <source>
        <dbReference type="ARBA" id="ARBA00004370"/>
    </source>
</evidence>
<feature type="domain" description="G-protein coupled receptors family 1 profile" evidence="8">
    <location>
        <begin position="57"/>
        <end position="320"/>
    </location>
</feature>
<evidence type="ECO:0000313" key="10">
    <source>
        <dbReference type="RefSeq" id="XP_014479664.1"/>
    </source>
</evidence>
<dbReference type="AlphaFoldDB" id="A0A6P3XNU7"/>
<keyword evidence="4 7" id="KW-1133">Transmembrane helix</keyword>
<evidence type="ECO:0000259" key="8">
    <source>
        <dbReference type="PROSITE" id="PS50262"/>
    </source>
</evidence>
<dbReference type="OrthoDB" id="10011262at2759"/>
<feature type="compositionally biased region" description="Basic and acidic residues" evidence="6">
    <location>
        <begin position="443"/>
        <end position="452"/>
    </location>
</feature>
<accession>A0A6P3XNU7</accession>
<feature type="transmembrane region" description="Helical" evidence="7">
    <location>
        <begin position="304"/>
        <end position="323"/>
    </location>
</feature>
<feature type="transmembrane region" description="Helical" evidence="7">
    <location>
        <begin position="40"/>
        <end position="65"/>
    </location>
</feature>
<dbReference type="PROSITE" id="PS50262">
    <property type="entry name" value="G_PROTEIN_RECEP_F1_2"/>
    <property type="match status" value="1"/>
</dbReference>
<dbReference type="SUPFAM" id="SSF81321">
    <property type="entry name" value="Family A G protein-coupled receptor-like"/>
    <property type="match status" value="1"/>
</dbReference>
<dbReference type="KEGG" id="dqu:106746970"/>
<dbReference type="PANTHER" id="PTHR46641:SF2">
    <property type="entry name" value="FMRFAMIDE RECEPTOR"/>
    <property type="match status" value="1"/>
</dbReference>
<evidence type="ECO:0000256" key="2">
    <source>
        <dbReference type="ARBA" id="ARBA00010663"/>
    </source>
</evidence>
<dbReference type="GO" id="GO:0016020">
    <property type="term" value="C:membrane"/>
    <property type="evidence" value="ECO:0007669"/>
    <property type="project" value="UniProtKB-SubCell"/>
</dbReference>
<dbReference type="InterPro" id="IPR017452">
    <property type="entry name" value="GPCR_Rhodpsn_7TM"/>
</dbReference>
<dbReference type="Proteomes" id="UP000515204">
    <property type="component" value="Unplaced"/>
</dbReference>
<evidence type="ECO:0000313" key="11">
    <source>
        <dbReference type="RefSeq" id="XP_014479665.1"/>
    </source>
</evidence>
<protein>
    <submittedName>
        <fullName evidence="10 11">FMRFamide receptor-like</fullName>
    </submittedName>
</protein>
<evidence type="ECO:0000256" key="5">
    <source>
        <dbReference type="ARBA" id="ARBA00023136"/>
    </source>
</evidence>
<evidence type="ECO:0000313" key="9">
    <source>
        <dbReference type="Proteomes" id="UP000515204"/>
    </source>
</evidence>
<feature type="transmembrane region" description="Helical" evidence="7">
    <location>
        <begin position="264"/>
        <end position="284"/>
    </location>
</feature>
<dbReference type="GeneID" id="106746970"/>
<keyword evidence="5 7" id="KW-0472">Membrane</keyword>
<feature type="transmembrane region" description="Helical" evidence="7">
    <location>
        <begin position="122"/>
        <end position="143"/>
    </location>
</feature>
<evidence type="ECO:0000256" key="4">
    <source>
        <dbReference type="ARBA" id="ARBA00022989"/>
    </source>
</evidence>
<sequence>MEMNSTTIIPGYYNASHSVVNSSLLYECDQEINSYGLSDFIIYGVLINLIGLFGILGNTISMIILSRPQMKSSINYLLIGLARCDTVLIIVAILIYGLPAIYTYTGLLFHYKFIVYPKIIKFLYPFSCMAQIVTVYLTLTVTVERYIAVCHPLQARSFCTYGRAQVAVLVIVVFAFLYNLPKFWEIEVYVEIHWKYNVTIYCIFPTEMRSNDFYVTLYIHWLYFFVYYMFPIIALVIFNTAIYRRVRKANRDLQQLSRHQRREIGLATMLLCVVVVFLICNILPLVSNIYETFIEDPPRWMVQVGNLLVTINSSINFIIYVIFGRKFKRTFLRLFCSSRLHGPNRDSPEFQTYDESIVTNTTNIELRNSVRHLGNLNRSNTINRNNNLVHGGNVHVSNGSTRRSVKLSRPVSSGPCVYYPAKSPARSPSQISRTSSSHNGWNNRKENDDTTL</sequence>
<dbReference type="GO" id="GO:0004930">
    <property type="term" value="F:G protein-coupled receptor activity"/>
    <property type="evidence" value="ECO:0007669"/>
    <property type="project" value="InterPro"/>
</dbReference>